<feature type="compositionally biased region" description="Low complexity" evidence="1">
    <location>
        <begin position="55"/>
        <end position="77"/>
    </location>
</feature>
<dbReference type="PANTHER" id="PTHR35106">
    <property type="entry name" value="BNAA07G25190D PROTEIN"/>
    <property type="match status" value="1"/>
</dbReference>
<sequence>MQCVGKQGCSRTLPLAEPPGVAVRHAIPLRQPSAAVFHVTRSSKLETQPRSRTYASSSSSSGSPDPSVPPAASGDAGEPLGHGGATGSAELGSPPLTWMTCQRCKQRFAAEQNHSGACRYHSEDWTGGELAKAVGFVRQSDAPEHQLAAVMGRTGLLRFWDCCGSEDEGSPGCKVSFHVCFDDEVNERLGWR</sequence>
<feature type="region of interest" description="Disordered" evidence="1">
    <location>
        <begin position="40"/>
        <end position="91"/>
    </location>
</feature>
<accession>A0AAD3HSV0</accession>
<dbReference type="Proteomes" id="UP001054857">
    <property type="component" value="Unassembled WGS sequence"/>
</dbReference>
<proteinExistence type="predicted"/>
<comment type="caution">
    <text evidence="2">The sequence shown here is derived from an EMBL/GenBank/DDBJ whole genome shotgun (WGS) entry which is preliminary data.</text>
</comment>
<name>A0AAD3HSV0_9CHLO</name>
<evidence type="ECO:0000313" key="2">
    <source>
        <dbReference type="EMBL" id="GFR51350.1"/>
    </source>
</evidence>
<reference evidence="2 3" key="1">
    <citation type="journal article" date="2021" name="Sci. Rep.">
        <title>Genome sequencing of the multicellular alga Astrephomene provides insights into convergent evolution of germ-soma differentiation.</title>
        <authorList>
            <person name="Yamashita S."/>
            <person name="Yamamoto K."/>
            <person name="Matsuzaki R."/>
            <person name="Suzuki S."/>
            <person name="Yamaguchi H."/>
            <person name="Hirooka S."/>
            <person name="Minakuchi Y."/>
            <person name="Miyagishima S."/>
            <person name="Kawachi M."/>
            <person name="Toyoda A."/>
            <person name="Nozaki H."/>
        </authorList>
    </citation>
    <scope>NUCLEOTIDE SEQUENCE [LARGE SCALE GENOMIC DNA]</scope>
    <source>
        <strain evidence="2 3">NIES-4017</strain>
    </source>
</reference>
<gene>
    <name evidence="2" type="ORF">Agub_g13773</name>
</gene>
<dbReference type="PANTHER" id="PTHR35106:SF1">
    <property type="entry name" value="CHORD DOMAIN-CONTAINING PROTEIN"/>
    <property type="match status" value="1"/>
</dbReference>
<dbReference type="AlphaFoldDB" id="A0AAD3HSV0"/>
<organism evidence="2 3">
    <name type="scientific">Astrephomene gubernaculifera</name>
    <dbReference type="NCBI Taxonomy" id="47775"/>
    <lineage>
        <taxon>Eukaryota</taxon>
        <taxon>Viridiplantae</taxon>
        <taxon>Chlorophyta</taxon>
        <taxon>core chlorophytes</taxon>
        <taxon>Chlorophyceae</taxon>
        <taxon>CS clade</taxon>
        <taxon>Chlamydomonadales</taxon>
        <taxon>Astrephomenaceae</taxon>
        <taxon>Astrephomene</taxon>
    </lineage>
</organism>
<evidence type="ECO:0000256" key="1">
    <source>
        <dbReference type="SAM" id="MobiDB-lite"/>
    </source>
</evidence>
<dbReference type="EMBL" id="BMAR01000049">
    <property type="protein sequence ID" value="GFR51350.1"/>
    <property type="molecule type" value="Genomic_DNA"/>
</dbReference>
<keyword evidence="3" id="KW-1185">Reference proteome</keyword>
<evidence type="ECO:0000313" key="3">
    <source>
        <dbReference type="Proteomes" id="UP001054857"/>
    </source>
</evidence>
<protein>
    <submittedName>
        <fullName evidence="2">Uncharacterized protein</fullName>
    </submittedName>
</protein>